<evidence type="ECO:0000313" key="4">
    <source>
        <dbReference type="EMBL" id="KWX15310.1"/>
    </source>
</evidence>
<evidence type="ECO:0000259" key="3">
    <source>
        <dbReference type="SMART" id="SM00948"/>
    </source>
</evidence>
<dbReference type="Gene3D" id="3.60.20.10">
    <property type="entry name" value="Glutamine Phosphoribosylpyrophosphate, subunit 1, domain 1"/>
    <property type="match status" value="1"/>
</dbReference>
<dbReference type="CDD" id="cd03750">
    <property type="entry name" value="proteasome_alpha_type_2"/>
    <property type="match status" value="1"/>
</dbReference>
<keyword evidence="1 2" id="KW-0647">Proteasome</keyword>
<dbReference type="OrthoDB" id="431557at2759"/>
<proteinExistence type="inferred from homology"/>
<dbReference type="EMBL" id="JXTI01000010">
    <property type="protein sequence ID" value="KWX15310.1"/>
    <property type="molecule type" value="Genomic_DNA"/>
</dbReference>
<comment type="similarity">
    <text evidence="2">Belongs to the peptidase T1A family.</text>
</comment>
<dbReference type="InterPro" id="IPR029055">
    <property type="entry name" value="Ntn_hydrolases_N"/>
</dbReference>
<dbReference type="InterPro" id="IPR050115">
    <property type="entry name" value="Proteasome_alpha"/>
</dbReference>
<dbReference type="GO" id="GO:0019773">
    <property type="term" value="C:proteasome core complex, alpha-subunit complex"/>
    <property type="evidence" value="ECO:0007669"/>
    <property type="project" value="UniProtKB-UniRule"/>
</dbReference>
<dbReference type="SUPFAM" id="SSF56235">
    <property type="entry name" value="N-terminal nucleophile aminohydrolases (Ntn hydrolases)"/>
    <property type="match status" value="1"/>
</dbReference>
<evidence type="ECO:0000256" key="1">
    <source>
        <dbReference type="ARBA" id="ARBA00022942"/>
    </source>
</evidence>
<dbReference type="PANTHER" id="PTHR11599">
    <property type="entry name" value="PROTEASOME SUBUNIT ALPHA/BETA"/>
    <property type="match status" value="1"/>
</dbReference>
<dbReference type="SMART" id="SM00948">
    <property type="entry name" value="Proteasome_A_N"/>
    <property type="match status" value="1"/>
</dbReference>
<sequence>MNELAYSFSLTTFSPSGHLRQITYALAAVDGGRLSIGIKCANGVVLMCHKAAENPLIDYSTISLVDNVSPCLGITYSGFSADFRNLLNLGRKSYEQYWNEFQEPMPVNMIARDIASTMQEYTQRGGVRPFGCSVLLAGKSMAAEHETEVNGKRTNPYILYQVDSSGSYYTWKACANGNQSSQARDFLEKRYNETVSISDGILIGLTCLHEYVDGDIDGKTVEIGIVGDETGGQFRQLTADEINTYAKQIK</sequence>
<dbReference type="Proteomes" id="UP000070089">
    <property type="component" value="Unassembled WGS sequence"/>
</dbReference>
<dbReference type="Pfam" id="PF00227">
    <property type="entry name" value="Proteasome"/>
    <property type="match status" value="1"/>
</dbReference>
<evidence type="ECO:0000256" key="2">
    <source>
        <dbReference type="PROSITE-ProRule" id="PRU00808"/>
    </source>
</evidence>
<dbReference type="FunFam" id="3.60.20.10:FF:000117">
    <property type="entry name" value="Proteasome endopeptidase complex"/>
    <property type="match status" value="1"/>
</dbReference>
<protein>
    <submittedName>
        <fullName evidence="4">20S proteasome alpha subunit 2/c3</fullName>
    </submittedName>
</protein>
<evidence type="ECO:0000313" key="5">
    <source>
        <dbReference type="Proteomes" id="UP000070089"/>
    </source>
</evidence>
<dbReference type="InterPro" id="IPR000426">
    <property type="entry name" value="Proteasome_asu_N"/>
</dbReference>
<comment type="caution">
    <text evidence="4">The sequence shown here is derived from an EMBL/GenBank/DDBJ whole genome shotgun (WGS) entry which is preliminary data.</text>
</comment>
<reference evidence="4 5" key="1">
    <citation type="journal article" date="2015" name="Mol. Biochem. Parasitol.">
        <title>Identification of polymorphic genes for use in assemblage B genotyping assays through comparative genomics of multiple assemblage B Giardia duodenalis isolates.</title>
        <authorList>
            <person name="Wielinga C."/>
            <person name="Thompson R.C."/>
            <person name="Monis P."/>
            <person name="Ryan U."/>
        </authorList>
    </citation>
    <scope>NUCLEOTIDE SEQUENCE [LARGE SCALE GENOMIC DNA]</scope>
    <source>
        <strain evidence="4 5">BAH15c1</strain>
    </source>
</reference>
<accession>A0A132NZ18</accession>
<dbReference type="AlphaFoldDB" id="A0A132NZ18"/>
<dbReference type="InterPro" id="IPR023332">
    <property type="entry name" value="Proteasome_alpha-type"/>
</dbReference>
<organism evidence="4 5">
    <name type="scientific">Giardia duodenalis assemblage B</name>
    <dbReference type="NCBI Taxonomy" id="1394984"/>
    <lineage>
        <taxon>Eukaryota</taxon>
        <taxon>Metamonada</taxon>
        <taxon>Diplomonadida</taxon>
        <taxon>Hexamitidae</taxon>
        <taxon>Giardiinae</taxon>
        <taxon>Giardia</taxon>
    </lineage>
</organism>
<dbReference type="VEuPathDB" id="GiardiaDB:QR46_0632"/>
<name>A0A132NZ18_GIAIN</name>
<dbReference type="PROSITE" id="PS51475">
    <property type="entry name" value="PROTEASOME_ALPHA_2"/>
    <property type="match status" value="1"/>
</dbReference>
<gene>
    <name evidence="4" type="ORF">QR46_0632</name>
</gene>
<dbReference type="InterPro" id="IPR001353">
    <property type="entry name" value="Proteasome_sua/b"/>
</dbReference>
<feature type="domain" description="Proteasome alpha-type subunits" evidence="3">
    <location>
        <begin position="6"/>
        <end position="28"/>
    </location>
</feature>
<dbReference type="GO" id="GO:0006511">
    <property type="term" value="P:ubiquitin-dependent protein catabolic process"/>
    <property type="evidence" value="ECO:0007669"/>
    <property type="project" value="InterPro"/>
</dbReference>
<dbReference type="Pfam" id="PF10584">
    <property type="entry name" value="Proteasome_A_N"/>
    <property type="match status" value="1"/>
</dbReference>